<accession>A0A6J5XRW9</accession>
<reference evidence="3" key="1">
    <citation type="journal article" date="2020" name="Genome Biol.">
        <title>Gamete binning: chromosome-level and haplotype-resolved genome assembly enabled by high-throughput single-cell sequencing of gamete genomes.</title>
        <authorList>
            <person name="Campoy J.A."/>
            <person name="Sun H."/>
            <person name="Goel M."/>
            <person name="Jiao W.-B."/>
            <person name="Folz-Donahue K."/>
            <person name="Wang N."/>
            <person name="Rubio M."/>
            <person name="Liu C."/>
            <person name="Kukat C."/>
            <person name="Ruiz D."/>
            <person name="Huettel B."/>
            <person name="Schneeberger K."/>
        </authorList>
    </citation>
    <scope>NUCLEOTIDE SEQUENCE [LARGE SCALE GENOMIC DNA]</scope>
    <source>
        <strain evidence="3">cv. Rojo Pasion</strain>
    </source>
</reference>
<sequence length="274" mass="29826">MTVATSHKTFRPFKELATEKGKATGEGSGFAGPKVLIFVQRKRNLVKTTPSPSLVAKVTSPSKTSKLDSIVPLSPTSLGRVEKLGARKRSLLEESFPCPPLALVLPPSPNPNAGEVLQGGAGAGEVKPPSKGARAGTSTSINVPSTKDEVACPLVSGLFDRLRGFFPNSTPLPQEPVGEDGEHATDVVNPEFVKSQNLLMPPSLKDANLKLLHQRLPQKPPLCPWKGWRPMCPEPWMIQALQHHLRVPEWTWRLWLANSRSVVLPLKRLLCSQN</sequence>
<evidence type="ECO:0000313" key="3">
    <source>
        <dbReference type="Proteomes" id="UP000507245"/>
    </source>
</evidence>
<evidence type="ECO:0000313" key="2">
    <source>
        <dbReference type="EMBL" id="CAB4316469.1"/>
    </source>
</evidence>
<name>A0A6J5XRW9_PRUAR</name>
<protein>
    <submittedName>
        <fullName evidence="2">Uncharacterized protein</fullName>
    </submittedName>
</protein>
<dbReference type="AlphaFoldDB" id="A0A6J5XRW9"/>
<feature type="compositionally biased region" description="Basic and acidic residues" evidence="1">
    <location>
        <begin position="12"/>
        <end position="23"/>
    </location>
</feature>
<proteinExistence type="predicted"/>
<evidence type="ECO:0000256" key="1">
    <source>
        <dbReference type="SAM" id="MobiDB-lite"/>
    </source>
</evidence>
<keyword evidence="3" id="KW-1185">Reference proteome</keyword>
<dbReference type="Proteomes" id="UP000507245">
    <property type="component" value="Unassembled WGS sequence"/>
</dbReference>
<feature type="region of interest" description="Disordered" evidence="1">
    <location>
        <begin position="1"/>
        <end position="26"/>
    </location>
</feature>
<organism evidence="2 3">
    <name type="scientific">Prunus armeniaca</name>
    <name type="common">Apricot</name>
    <name type="synonym">Armeniaca vulgaris</name>
    <dbReference type="NCBI Taxonomy" id="36596"/>
    <lineage>
        <taxon>Eukaryota</taxon>
        <taxon>Viridiplantae</taxon>
        <taxon>Streptophyta</taxon>
        <taxon>Embryophyta</taxon>
        <taxon>Tracheophyta</taxon>
        <taxon>Spermatophyta</taxon>
        <taxon>Magnoliopsida</taxon>
        <taxon>eudicotyledons</taxon>
        <taxon>Gunneridae</taxon>
        <taxon>Pentapetalae</taxon>
        <taxon>rosids</taxon>
        <taxon>fabids</taxon>
        <taxon>Rosales</taxon>
        <taxon>Rosaceae</taxon>
        <taxon>Amygdaloideae</taxon>
        <taxon>Amygdaleae</taxon>
        <taxon>Prunus</taxon>
    </lineage>
</organism>
<gene>
    <name evidence="2" type="ORF">ORAREDHAP_LOCUS42003</name>
</gene>
<dbReference type="EMBL" id="CAEKKB010000007">
    <property type="protein sequence ID" value="CAB4316469.1"/>
    <property type="molecule type" value="Genomic_DNA"/>
</dbReference>
<feature type="region of interest" description="Disordered" evidence="1">
    <location>
        <begin position="112"/>
        <end position="142"/>
    </location>
</feature>